<feature type="chain" id="PRO_5010370626" description="DUF4957 domain-containing protein" evidence="1">
    <location>
        <begin position="23"/>
        <end position="602"/>
    </location>
</feature>
<evidence type="ECO:0000259" key="3">
    <source>
        <dbReference type="Pfam" id="PF17161"/>
    </source>
</evidence>
<proteinExistence type="predicted"/>
<dbReference type="InterPro" id="IPR011050">
    <property type="entry name" value="Pectin_lyase_fold/virulence"/>
</dbReference>
<gene>
    <name evidence="4" type="ORF">SAMN05192582_101253</name>
</gene>
<dbReference type="SUPFAM" id="SSF51126">
    <property type="entry name" value="Pectin lyase-like"/>
    <property type="match status" value="1"/>
</dbReference>
<name>A0A1G8F116_BACOV</name>
<dbReference type="RefSeq" id="WP_074636972.1">
    <property type="nucleotide sequence ID" value="NZ_FNDO01000012.1"/>
</dbReference>
<dbReference type="Proteomes" id="UP000181870">
    <property type="component" value="Unassembled WGS sequence"/>
</dbReference>
<evidence type="ECO:0000313" key="4">
    <source>
        <dbReference type="EMBL" id="SDH75833.1"/>
    </source>
</evidence>
<evidence type="ECO:0000313" key="5">
    <source>
        <dbReference type="Proteomes" id="UP000181870"/>
    </source>
</evidence>
<dbReference type="Pfam" id="PF16318">
    <property type="entry name" value="DUF4957"/>
    <property type="match status" value="1"/>
</dbReference>
<evidence type="ECO:0000259" key="2">
    <source>
        <dbReference type="Pfam" id="PF16318"/>
    </source>
</evidence>
<evidence type="ECO:0008006" key="6">
    <source>
        <dbReference type="Google" id="ProtNLM"/>
    </source>
</evidence>
<sequence>MRKNIIYSLVGLALLLGTYACSDDDKYSTSVVNQIELFLDDEPWAVNTGLSTKPLFIYKDNGEYFANYTSHYRFQLPNGKYRILSTTQTDSIPCPSNLNDIIIRQDLAAKTKYAISAPVEYSSPFNDPLSIRMYNRTGVIRLKATDKKADKRYSTVRAVLSCPISGYKVSDARFIETPIEIIRDKATSSGGVNYTDDMVLFETRTIGKEIGIRIDYLDQHNNVVQSKTIDGTFPILPDDTTQVAFALNNADEPMIQDYKVTIASEGWDEEEINPEAPMRIPDGYRYVNPEENLEQICKALMADVTVTEVKLFLKAGGEYKLGRQTDFGKSLYIVGQKPTNGQKLAYMEMGNMSISTGDNKIDAVHFENLSIKTTDSDFFKLKNQHFHVKEISLKGCDINDLGRTMWYQEVNAKLAQTVDNLIIEDCRFFGLNSGSSGLFGLSTKQDAPIYNIVFRNSTFHANNLTKALITGLSSMTGDLSITIENCTFIGMAPVGMTFFDLSPKNTSSFTLTVKNNLFSGISGEGSGTWFNLRNVTGRTFADNYHTQGFVMNTWGVNDNELPAETTSMSALFTDVEGRDLTIKDKSSEVYTKGIGDPHWIRK</sequence>
<reference evidence="4 5" key="1">
    <citation type="submission" date="2016-10" db="EMBL/GenBank/DDBJ databases">
        <authorList>
            <person name="de Groot N.N."/>
        </authorList>
    </citation>
    <scope>NUCLEOTIDE SEQUENCE [LARGE SCALE GENOMIC DNA]</scope>
    <source>
        <strain evidence="4 5">NLAE-zl-C57</strain>
    </source>
</reference>
<dbReference type="PROSITE" id="PS51257">
    <property type="entry name" value="PROKAR_LIPOPROTEIN"/>
    <property type="match status" value="1"/>
</dbReference>
<organism evidence="4 5">
    <name type="scientific">Bacteroides ovatus</name>
    <dbReference type="NCBI Taxonomy" id="28116"/>
    <lineage>
        <taxon>Bacteria</taxon>
        <taxon>Pseudomonadati</taxon>
        <taxon>Bacteroidota</taxon>
        <taxon>Bacteroidia</taxon>
        <taxon>Bacteroidales</taxon>
        <taxon>Bacteroidaceae</taxon>
        <taxon>Bacteroides</taxon>
    </lineage>
</organism>
<feature type="domain" description="DUF5123" evidence="3">
    <location>
        <begin position="481"/>
        <end position="599"/>
    </location>
</feature>
<dbReference type="EMBL" id="FNDO01000012">
    <property type="protein sequence ID" value="SDH75833.1"/>
    <property type="molecule type" value="Genomic_DNA"/>
</dbReference>
<keyword evidence="1" id="KW-0732">Signal</keyword>
<dbReference type="InterPro" id="IPR033427">
    <property type="entry name" value="DUF5123"/>
</dbReference>
<evidence type="ECO:0000256" key="1">
    <source>
        <dbReference type="SAM" id="SignalP"/>
    </source>
</evidence>
<feature type="domain" description="DUF4957" evidence="2">
    <location>
        <begin position="317"/>
        <end position="460"/>
    </location>
</feature>
<dbReference type="InterPro" id="IPR012334">
    <property type="entry name" value="Pectin_lyas_fold"/>
</dbReference>
<dbReference type="Pfam" id="PF17161">
    <property type="entry name" value="DUF5123"/>
    <property type="match status" value="1"/>
</dbReference>
<protein>
    <recommendedName>
        <fullName evidence="6">DUF4957 domain-containing protein</fullName>
    </recommendedName>
</protein>
<dbReference type="Gene3D" id="2.160.20.10">
    <property type="entry name" value="Single-stranded right-handed beta-helix, Pectin lyase-like"/>
    <property type="match status" value="1"/>
</dbReference>
<dbReference type="AlphaFoldDB" id="A0A1G8F116"/>
<accession>A0A1G8F116</accession>
<dbReference type="InterPro" id="IPR032530">
    <property type="entry name" value="DUF4957"/>
</dbReference>
<feature type="signal peptide" evidence="1">
    <location>
        <begin position="1"/>
        <end position="22"/>
    </location>
</feature>